<keyword evidence="2 12" id="KW-0723">Serine/threonine-protein kinase</keyword>
<dbReference type="GO" id="GO:0005524">
    <property type="term" value="F:ATP binding"/>
    <property type="evidence" value="ECO:0007669"/>
    <property type="project" value="UniProtKB-KW"/>
</dbReference>
<keyword evidence="6" id="KW-0067">ATP-binding</keyword>
<dbReference type="SMART" id="SM00220">
    <property type="entry name" value="S_TKc"/>
    <property type="match status" value="1"/>
</dbReference>
<comment type="catalytic activity">
    <reaction evidence="7">
        <text>L-threonyl-[protein] + ATP = O-phospho-L-threonyl-[protein] + ADP + H(+)</text>
        <dbReference type="Rhea" id="RHEA:46608"/>
        <dbReference type="Rhea" id="RHEA-COMP:11060"/>
        <dbReference type="Rhea" id="RHEA-COMP:11605"/>
        <dbReference type="ChEBI" id="CHEBI:15378"/>
        <dbReference type="ChEBI" id="CHEBI:30013"/>
        <dbReference type="ChEBI" id="CHEBI:30616"/>
        <dbReference type="ChEBI" id="CHEBI:61977"/>
        <dbReference type="ChEBI" id="CHEBI:456216"/>
        <dbReference type="EC" id="2.7.11.1"/>
    </reaction>
</comment>
<dbReference type="PANTHER" id="PTHR43289">
    <property type="entry name" value="MITOGEN-ACTIVATED PROTEIN KINASE KINASE KINASE 20-RELATED"/>
    <property type="match status" value="1"/>
</dbReference>
<feature type="compositionally biased region" description="Pro residues" evidence="9">
    <location>
        <begin position="330"/>
        <end position="342"/>
    </location>
</feature>
<keyword evidence="4" id="KW-0547">Nucleotide-binding</keyword>
<evidence type="ECO:0000256" key="7">
    <source>
        <dbReference type="ARBA" id="ARBA00047899"/>
    </source>
</evidence>
<dbReference type="EC" id="2.7.11.1" evidence="1"/>
<evidence type="ECO:0000256" key="3">
    <source>
        <dbReference type="ARBA" id="ARBA00022679"/>
    </source>
</evidence>
<dbReference type="EMBL" id="CP001737">
    <property type="protein sequence ID" value="ACV76514.1"/>
    <property type="molecule type" value="Genomic_DNA"/>
</dbReference>
<keyword evidence="5 12" id="KW-0418">Kinase</keyword>
<dbReference type="InParanoid" id="C8XIS7"/>
<dbReference type="Gene3D" id="3.30.200.20">
    <property type="entry name" value="Phosphorylase Kinase, domain 1"/>
    <property type="match status" value="1"/>
</dbReference>
<dbReference type="OrthoDB" id="9762169at2"/>
<evidence type="ECO:0000256" key="1">
    <source>
        <dbReference type="ARBA" id="ARBA00012513"/>
    </source>
</evidence>
<feature type="domain" description="Protein kinase" evidence="11">
    <location>
        <begin position="12"/>
        <end position="275"/>
    </location>
</feature>
<proteinExistence type="predicted"/>
<evidence type="ECO:0000256" key="10">
    <source>
        <dbReference type="SAM" id="Phobius"/>
    </source>
</evidence>
<dbReference type="eggNOG" id="COG0515">
    <property type="taxonomic scope" value="Bacteria"/>
</dbReference>
<evidence type="ECO:0000256" key="9">
    <source>
        <dbReference type="SAM" id="MobiDB-lite"/>
    </source>
</evidence>
<gene>
    <name evidence="12" type="ordered locus">Namu_0078</name>
</gene>
<evidence type="ECO:0000256" key="8">
    <source>
        <dbReference type="ARBA" id="ARBA00048679"/>
    </source>
</evidence>
<dbReference type="FunFam" id="1.10.510.10:FF:000021">
    <property type="entry name" value="Serine/threonine protein kinase"/>
    <property type="match status" value="1"/>
</dbReference>
<dbReference type="InterPro" id="IPR000719">
    <property type="entry name" value="Prot_kinase_dom"/>
</dbReference>
<dbReference type="InterPro" id="IPR011009">
    <property type="entry name" value="Kinase-like_dom_sf"/>
</dbReference>
<evidence type="ECO:0000259" key="11">
    <source>
        <dbReference type="PROSITE" id="PS50011"/>
    </source>
</evidence>
<dbReference type="PROSITE" id="PS00108">
    <property type="entry name" value="PROTEIN_KINASE_ST"/>
    <property type="match status" value="1"/>
</dbReference>
<reference evidence="12 13" key="2">
    <citation type="journal article" date="2010" name="Stand. Genomic Sci.">
        <title>Complete genome sequence of Nakamurella multipartita type strain (Y-104).</title>
        <authorList>
            <person name="Tice H."/>
            <person name="Mayilraj S."/>
            <person name="Sims D."/>
            <person name="Lapidus A."/>
            <person name="Nolan M."/>
            <person name="Lucas S."/>
            <person name="Glavina Del Rio T."/>
            <person name="Copeland A."/>
            <person name="Cheng J.F."/>
            <person name="Meincke L."/>
            <person name="Bruce D."/>
            <person name="Goodwin L."/>
            <person name="Pitluck S."/>
            <person name="Ivanova N."/>
            <person name="Mavromatis K."/>
            <person name="Ovchinnikova G."/>
            <person name="Pati A."/>
            <person name="Chen A."/>
            <person name="Palaniappan K."/>
            <person name="Land M."/>
            <person name="Hauser L."/>
            <person name="Chang Y.J."/>
            <person name="Jeffries C.D."/>
            <person name="Detter J.C."/>
            <person name="Brettin T."/>
            <person name="Rohde M."/>
            <person name="Goker M."/>
            <person name="Bristow J."/>
            <person name="Eisen J.A."/>
            <person name="Markowitz V."/>
            <person name="Hugenholtz P."/>
            <person name="Kyrpides N.C."/>
            <person name="Klenk H.P."/>
            <person name="Chen F."/>
        </authorList>
    </citation>
    <scope>NUCLEOTIDE SEQUENCE [LARGE SCALE GENOMIC DNA]</scope>
    <source>
        <strain evidence="13">ATCC 700099 / DSM 44233 / CIP 104796 / JCM 9543 / NBRC 105858 / Y-104</strain>
    </source>
</reference>
<dbReference type="PROSITE" id="PS50011">
    <property type="entry name" value="PROTEIN_KINASE_DOM"/>
    <property type="match status" value="1"/>
</dbReference>
<dbReference type="KEGG" id="nml:Namu_0078"/>
<dbReference type="Gene3D" id="1.10.510.10">
    <property type="entry name" value="Transferase(Phosphotransferase) domain 1"/>
    <property type="match status" value="1"/>
</dbReference>
<evidence type="ECO:0000256" key="4">
    <source>
        <dbReference type="ARBA" id="ARBA00022741"/>
    </source>
</evidence>
<dbReference type="Proteomes" id="UP000002218">
    <property type="component" value="Chromosome"/>
</dbReference>
<feature type="region of interest" description="Disordered" evidence="9">
    <location>
        <begin position="299"/>
        <end position="349"/>
    </location>
</feature>
<keyword evidence="10" id="KW-1133">Transmembrane helix</keyword>
<evidence type="ECO:0000313" key="13">
    <source>
        <dbReference type="Proteomes" id="UP000002218"/>
    </source>
</evidence>
<reference evidence="13" key="1">
    <citation type="submission" date="2009-09" db="EMBL/GenBank/DDBJ databases">
        <title>The complete genome of Nakamurella multipartita DSM 44233.</title>
        <authorList>
            <consortium name="US DOE Joint Genome Institute (JGI-PGF)"/>
            <person name="Lucas S."/>
            <person name="Copeland A."/>
            <person name="Lapidus A."/>
            <person name="Glavina del Rio T."/>
            <person name="Dalin E."/>
            <person name="Tice H."/>
            <person name="Bruce D."/>
            <person name="Goodwin L."/>
            <person name="Pitluck S."/>
            <person name="Kyrpides N."/>
            <person name="Mavromatis K."/>
            <person name="Ivanova N."/>
            <person name="Ovchinnikova G."/>
            <person name="Sims D."/>
            <person name="Meincke L."/>
            <person name="Brettin T."/>
            <person name="Detter J.C."/>
            <person name="Han C."/>
            <person name="Larimer F."/>
            <person name="Land M."/>
            <person name="Hauser L."/>
            <person name="Markowitz V."/>
            <person name="Cheng J.-F."/>
            <person name="Hugenholtz P."/>
            <person name="Woyke T."/>
            <person name="Wu D."/>
            <person name="Klenk H.-P."/>
            <person name="Eisen J.A."/>
        </authorList>
    </citation>
    <scope>NUCLEOTIDE SEQUENCE [LARGE SCALE GENOMIC DNA]</scope>
    <source>
        <strain evidence="13">ATCC 700099 / DSM 44233 / CIP 104796 / JCM 9543 / NBRC 105858 / Y-104</strain>
    </source>
</reference>
<dbReference type="AlphaFoldDB" id="C8XIS7"/>
<dbReference type="PANTHER" id="PTHR43289:SF6">
    <property type="entry name" value="SERINE_THREONINE-PROTEIN KINASE NEKL-3"/>
    <property type="match status" value="1"/>
</dbReference>
<dbReference type="GO" id="GO:0004674">
    <property type="term" value="F:protein serine/threonine kinase activity"/>
    <property type="evidence" value="ECO:0007669"/>
    <property type="project" value="UniProtKB-KW"/>
</dbReference>
<sequence>MTAPGVMLSQRYRLTRRIAVGGMGEVWAADDVRLARVVACKILRPELTGDPEFLGRFRTEARITASLNHPGICAVYDYGEVSGGNHYLTGTAYLVMELISGESLSSVLNRLGRLSVGRTLDVLEQTGHALQQAHGQGLVHRDIKPGNLLITPGGQVKITDFGIAKVAHEAPVTRSGMVMGTAQYISPEQAAGRDATPASDIYSLGVVAYECLSGRLPFQSDNTVAIALAHVREAPPPLPEDVPAPIARLVMAMLAKDPAARFPNGEALARAAGQLRSGGPEPRPPAPRPTLIAPIAPANAARPAAPRSPAPARPTRAAAPTMTPPAVRSAPPPQYRPPPTPAPVSRSSGRRTGLSVLLAVLILLLAGLVLVVLNAVFGSMAM</sequence>
<dbReference type="InterPro" id="IPR008271">
    <property type="entry name" value="Ser/Thr_kinase_AS"/>
</dbReference>
<feature type="transmembrane region" description="Helical" evidence="10">
    <location>
        <begin position="354"/>
        <end position="377"/>
    </location>
</feature>
<keyword evidence="13" id="KW-1185">Reference proteome</keyword>
<evidence type="ECO:0000256" key="2">
    <source>
        <dbReference type="ARBA" id="ARBA00022527"/>
    </source>
</evidence>
<keyword evidence="3" id="KW-0808">Transferase</keyword>
<dbReference type="GO" id="GO:0045717">
    <property type="term" value="P:negative regulation of fatty acid biosynthetic process"/>
    <property type="evidence" value="ECO:0007669"/>
    <property type="project" value="UniProtKB-ARBA"/>
</dbReference>
<keyword evidence="10" id="KW-0812">Transmembrane</keyword>
<dbReference type="SUPFAM" id="SSF56112">
    <property type="entry name" value="Protein kinase-like (PK-like)"/>
    <property type="match status" value="1"/>
</dbReference>
<dbReference type="FunCoup" id="C8XIS7">
    <property type="interactions" value="85"/>
</dbReference>
<organism evidence="12 13">
    <name type="scientific">Nakamurella multipartita (strain ATCC 700099 / DSM 44233 / CIP 104796 / JCM 9543 / NBRC 105858 / Y-104)</name>
    <name type="common">Microsphaera multipartita</name>
    <dbReference type="NCBI Taxonomy" id="479431"/>
    <lineage>
        <taxon>Bacteria</taxon>
        <taxon>Bacillati</taxon>
        <taxon>Actinomycetota</taxon>
        <taxon>Actinomycetes</taxon>
        <taxon>Nakamurellales</taxon>
        <taxon>Nakamurellaceae</taxon>
        <taxon>Nakamurella</taxon>
    </lineage>
</organism>
<name>C8XIS7_NAKMY</name>
<dbReference type="FunFam" id="3.30.200.20:FF:000035">
    <property type="entry name" value="Serine/threonine protein kinase Stk1"/>
    <property type="match status" value="1"/>
</dbReference>
<evidence type="ECO:0000256" key="6">
    <source>
        <dbReference type="ARBA" id="ARBA00022840"/>
    </source>
</evidence>
<dbReference type="RefSeq" id="WP_012813989.1">
    <property type="nucleotide sequence ID" value="NC_013235.1"/>
</dbReference>
<dbReference type="STRING" id="479431.Namu_0078"/>
<evidence type="ECO:0000256" key="5">
    <source>
        <dbReference type="ARBA" id="ARBA00022777"/>
    </source>
</evidence>
<accession>C8XIS7</accession>
<dbReference type="CDD" id="cd14014">
    <property type="entry name" value="STKc_PknB_like"/>
    <property type="match status" value="1"/>
</dbReference>
<feature type="compositionally biased region" description="Low complexity" evidence="9">
    <location>
        <begin position="313"/>
        <end position="326"/>
    </location>
</feature>
<protein>
    <recommendedName>
        <fullName evidence="1">non-specific serine/threonine protein kinase</fullName>
        <ecNumber evidence="1">2.7.11.1</ecNumber>
    </recommendedName>
</protein>
<comment type="catalytic activity">
    <reaction evidence="8">
        <text>L-seryl-[protein] + ATP = O-phospho-L-seryl-[protein] + ADP + H(+)</text>
        <dbReference type="Rhea" id="RHEA:17989"/>
        <dbReference type="Rhea" id="RHEA-COMP:9863"/>
        <dbReference type="Rhea" id="RHEA-COMP:11604"/>
        <dbReference type="ChEBI" id="CHEBI:15378"/>
        <dbReference type="ChEBI" id="CHEBI:29999"/>
        <dbReference type="ChEBI" id="CHEBI:30616"/>
        <dbReference type="ChEBI" id="CHEBI:83421"/>
        <dbReference type="ChEBI" id="CHEBI:456216"/>
        <dbReference type="EC" id="2.7.11.1"/>
    </reaction>
</comment>
<dbReference type="HOGENOM" id="CLU_000288_63_44_11"/>
<evidence type="ECO:0000313" key="12">
    <source>
        <dbReference type="EMBL" id="ACV76514.1"/>
    </source>
</evidence>
<dbReference type="Pfam" id="PF00069">
    <property type="entry name" value="Pkinase"/>
    <property type="match status" value="1"/>
</dbReference>
<keyword evidence="10" id="KW-0472">Membrane</keyword>